<organism evidence="3 4">
    <name type="scientific">Oribacterium parvum ACB1</name>
    <dbReference type="NCBI Taxonomy" id="796943"/>
    <lineage>
        <taxon>Bacteria</taxon>
        <taxon>Bacillati</taxon>
        <taxon>Bacillota</taxon>
        <taxon>Clostridia</taxon>
        <taxon>Lachnospirales</taxon>
        <taxon>Lachnospiraceae</taxon>
        <taxon>Oribacterium</taxon>
    </lineage>
</organism>
<protein>
    <recommendedName>
        <fullName evidence="5">Lipopolysaccharide heptosyltransferase II</fullName>
    </recommendedName>
</protein>
<dbReference type="Pfam" id="PF01075">
    <property type="entry name" value="Glyco_transf_9"/>
    <property type="match status" value="1"/>
</dbReference>
<comment type="caution">
    <text evidence="3">The sequence shown here is derived from an EMBL/GenBank/DDBJ whole genome shotgun (WGS) entry which is preliminary data.</text>
</comment>
<dbReference type="Gene3D" id="3.40.50.2000">
    <property type="entry name" value="Glycogen Phosphorylase B"/>
    <property type="match status" value="2"/>
</dbReference>
<dbReference type="GO" id="GO:0009244">
    <property type="term" value="P:lipopolysaccharide core region biosynthetic process"/>
    <property type="evidence" value="ECO:0007669"/>
    <property type="project" value="TreeGrafter"/>
</dbReference>
<dbReference type="HOGENOM" id="CLU_038371_3_0_9"/>
<accession>G9WQ85</accession>
<dbReference type="PATRIC" id="fig|796943.3.peg.1983"/>
<name>G9WQ85_9FIRM</name>
<dbReference type="EMBL" id="AFZC02000002">
    <property type="protein sequence ID" value="EHL09545.1"/>
    <property type="molecule type" value="Genomic_DNA"/>
</dbReference>
<proteinExistence type="predicted"/>
<dbReference type="RefSeq" id="WP_009535364.1">
    <property type="nucleotide sequence ID" value="NZ_KE148312.1"/>
</dbReference>
<gene>
    <name evidence="3" type="ORF">HMPREF9625_01518</name>
</gene>
<keyword evidence="4" id="KW-1185">Reference proteome</keyword>
<dbReference type="SUPFAM" id="SSF53756">
    <property type="entry name" value="UDP-Glycosyltransferase/glycogen phosphorylase"/>
    <property type="match status" value="1"/>
</dbReference>
<sequence>MIKKFNPQKTKILKFLNFVLSIFFHKKKSDSIIDIKKCKKILIIDPTLIGDIVMLIPFLRIIRKNTKDAKITLVCNKWAKDILHNQGLIDGFIFVDSKILNSPWAFIRNIRYLKTVYREINREEYDVSIEPRGDLRYILFMHYCRAKRKVSYNYTGGERLLTDIIIPSNTVKHLVEDKLFFAQKIGCDYEESDKYPKLYLDDDEIEENDRYKLEHQLIGKTIIGIHPGASLEIKQWKHFDRLLERLNNENTVFIIFEGPKEEEAVARVRNSAISVKAQFITSKTDIRTYVRRLAICNLLICNDSGAGHIATALGVPTCVIFGPIDPELAKPYVENEFEKLRIISKELECKPCLSTSCKHNKECIDGVTTEEVFTKVMSLLD</sequence>
<reference evidence="3" key="2">
    <citation type="submission" date="2013-03" db="EMBL/GenBank/DDBJ databases">
        <title>The Genome Sequence of Oribacterium sp. ACB1.</title>
        <authorList>
            <consortium name="The Broad Institute Genomics Platform"/>
            <consortium name="The Broad Institute Genome Sequencing Center for Infectious Disease"/>
            <person name="Earl A."/>
            <person name="Ward D."/>
            <person name="Feldgarden M."/>
            <person name="Gevers D."/>
            <person name="Sizova M."/>
            <person name="Hazen A."/>
            <person name="Epstein S."/>
            <person name="Walker B."/>
            <person name="Young S."/>
            <person name="Zeng Q."/>
            <person name="Gargeya S."/>
            <person name="Fitzgerald M."/>
            <person name="Haas B."/>
            <person name="Abouelleil A."/>
            <person name="Allen A.W."/>
            <person name="Alvarado L."/>
            <person name="Arachchi H.M."/>
            <person name="Berlin A.M."/>
            <person name="Chapman S.B."/>
            <person name="Gainer-Dewar J."/>
            <person name="Goldberg J."/>
            <person name="Griggs A."/>
            <person name="Gujja S."/>
            <person name="Hansen M."/>
            <person name="Howarth C."/>
            <person name="Imamovic A."/>
            <person name="Ireland A."/>
            <person name="Larimer J."/>
            <person name="McCowan C."/>
            <person name="Murphy C."/>
            <person name="Pearson M."/>
            <person name="Poon T.W."/>
            <person name="Priest M."/>
            <person name="Roberts A."/>
            <person name="Saif S."/>
            <person name="Shea T."/>
            <person name="Sisk P."/>
            <person name="Sykes S."/>
            <person name="Wortman J."/>
            <person name="Nusbaum C."/>
            <person name="Birren B."/>
        </authorList>
    </citation>
    <scope>NUCLEOTIDE SEQUENCE [LARGE SCALE GENOMIC DNA]</scope>
    <source>
        <strain evidence="3">ACB1</strain>
    </source>
</reference>
<dbReference type="InterPro" id="IPR051199">
    <property type="entry name" value="LPS_LOS_Heptosyltrfase"/>
</dbReference>
<keyword evidence="2" id="KW-0808">Transferase</keyword>
<dbReference type="GO" id="GO:0008713">
    <property type="term" value="F:ADP-heptose-lipopolysaccharide heptosyltransferase activity"/>
    <property type="evidence" value="ECO:0007669"/>
    <property type="project" value="TreeGrafter"/>
</dbReference>
<evidence type="ECO:0000256" key="2">
    <source>
        <dbReference type="ARBA" id="ARBA00022679"/>
    </source>
</evidence>
<dbReference type="InterPro" id="IPR002201">
    <property type="entry name" value="Glyco_trans_9"/>
</dbReference>
<evidence type="ECO:0000256" key="1">
    <source>
        <dbReference type="ARBA" id="ARBA00022676"/>
    </source>
</evidence>
<dbReference type="AlphaFoldDB" id="G9WQ85"/>
<dbReference type="Proteomes" id="UP000018461">
    <property type="component" value="Unassembled WGS sequence"/>
</dbReference>
<evidence type="ECO:0000313" key="3">
    <source>
        <dbReference type="EMBL" id="EHL09545.1"/>
    </source>
</evidence>
<dbReference type="PANTHER" id="PTHR30160">
    <property type="entry name" value="TETRAACYLDISACCHARIDE 4'-KINASE-RELATED"/>
    <property type="match status" value="1"/>
</dbReference>
<dbReference type="PANTHER" id="PTHR30160:SF7">
    <property type="entry name" value="ADP-HEPTOSE--LPS HEPTOSYLTRANSFERASE 2"/>
    <property type="match status" value="1"/>
</dbReference>
<dbReference type="STRING" id="796943.HMPREF9625_01518"/>
<dbReference type="CDD" id="cd03789">
    <property type="entry name" value="GT9_LPS_heptosyltransferase"/>
    <property type="match status" value="1"/>
</dbReference>
<evidence type="ECO:0000313" key="4">
    <source>
        <dbReference type="Proteomes" id="UP000018461"/>
    </source>
</evidence>
<reference evidence="3" key="1">
    <citation type="submission" date="2011-08" db="EMBL/GenBank/DDBJ databases">
        <authorList>
            <consortium name="The Broad Institute Genome Sequencing Platform"/>
            <person name="Earl A."/>
            <person name="Ward D."/>
            <person name="Feldgarden M."/>
            <person name="Gevers D."/>
            <person name="Sizova M."/>
            <person name="Hazen A."/>
            <person name="Epstein S."/>
            <person name="Young S.K."/>
            <person name="Zeng Q."/>
            <person name="Gargeya S."/>
            <person name="Fitzgerald M."/>
            <person name="Haas B."/>
            <person name="Abouelleil A."/>
            <person name="Alvarado L."/>
            <person name="Arachchi H.M."/>
            <person name="Berlin A."/>
            <person name="Brown A."/>
            <person name="Chapman S.B."/>
            <person name="Chen Z."/>
            <person name="Dunbar C."/>
            <person name="Freedman E."/>
            <person name="Gearin G."/>
            <person name="Gellesch M."/>
            <person name="Goldberg J."/>
            <person name="Griggs A."/>
            <person name="Gujja S."/>
            <person name="Heiman D."/>
            <person name="Howarth C."/>
            <person name="Larson L."/>
            <person name="Lui A."/>
            <person name="MacDonald P.J.P."/>
            <person name="Montmayeur A."/>
            <person name="Murphy C."/>
            <person name="Neiman D."/>
            <person name="Pearson M."/>
            <person name="Priest M."/>
            <person name="Roberts A."/>
            <person name="Saif S."/>
            <person name="Shea T."/>
            <person name="Shenoy N."/>
            <person name="Sisk P."/>
            <person name="Stolte C."/>
            <person name="Sykes S."/>
            <person name="Wortman J."/>
            <person name="Nusbaum C."/>
            <person name="Birren B."/>
        </authorList>
    </citation>
    <scope>NUCLEOTIDE SEQUENCE</scope>
    <source>
        <strain evidence="3">ACB1</strain>
    </source>
</reference>
<dbReference type="GO" id="GO:0005829">
    <property type="term" value="C:cytosol"/>
    <property type="evidence" value="ECO:0007669"/>
    <property type="project" value="TreeGrafter"/>
</dbReference>
<evidence type="ECO:0008006" key="5">
    <source>
        <dbReference type="Google" id="ProtNLM"/>
    </source>
</evidence>
<keyword evidence="1" id="KW-0328">Glycosyltransferase</keyword>